<name>A0A815RD81_9BILA</name>
<gene>
    <name evidence="1" type="ORF">GPM918_LOCUS35619</name>
    <name evidence="2" type="ORF">OVA965_LOCUS39790</name>
    <name evidence="3" type="ORF">SRO942_LOCUS36340</name>
    <name evidence="4" type="ORF">TMI583_LOCUS41152</name>
</gene>
<reference evidence="1" key="1">
    <citation type="submission" date="2021-02" db="EMBL/GenBank/DDBJ databases">
        <authorList>
            <person name="Nowell W R."/>
        </authorList>
    </citation>
    <scope>NUCLEOTIDE SEQUENCE</scope>
</reference>
<evidence type="ECO:0000313" key="3">
    <source>
        <dbReference type="EMBL" id="CAF4341803.1"/>
    </source>
</evidence>
<dbReference type="EMBL" id="CAJNOQ010020789">
    <property type="protein sequence ID" value="CAF1475486.1"/>
    <property type="molecule type" value="Genomic_DNA"/>
</dbReference>
<keyword evidence="5" id="KW-1185">Reference proteome</keyword>
<evidence type="ECO:0000313" key="1">
    <source>
        <dbReference type="EMBL" id="CAF1475486.1"/>
    </source>
</evidence>
<dbReference type="EMBL" id="CAJOBA010064505">
    <property type="protein sequence ID" value="CAF4352568.1"/>
    <property type="molecule type" value="Genomic_DNA"/>
</dbReference>
<dbReference type="Proteomes" id="UP000681722">
    <property type="component" value="Unassembled WGS sequence"/>
</dbReference>
<protein>
    <submittedName>
        <fullName evidence="1">Uncharacterized protein</fullName>
    </submittedName>
</protein>
<dbReference type="Proteomes" id="UP000663829">
    <property type="component" value="Unassembled WGS sequence"/>
</dbReference>
<evidence type="ECO:0000313" key="2">
    <source>
        <dbReference type="EMBL" id="CAF1560777.1"/>
    </source>
</evidence>
<evidence type="ECO:0000313" key="5">
    <source>
        <dbReference type="Proteomes" id="UP000663829"/>
    </source>
</evidence>
<dbReference type="Proteomes" id="UP000682733">
    <property type="component" value="Unassembled WGS sequence"/>
</dbReference>
<accession>A0A815RD81</accession>
<dbReference type="EMBL" id="CAJOBC010086263">
    <property type="protein sequence ID" value="CAF4341803.1"/>
    <property type="molecule type" value="Genomic_DNA"/>
</dbReference>
<dbReference type="Proteomes" id="UP000677228">
    <property type="component" value="Unassembled WGS sequence"/>
</dbReference>
<dbReference type="AlphaFoldDB" id="A0A815RD81"/>
<comment type="caution">
    <text evidence="1">The sequence shown here is derived from an EMBL/GenBank/DDBJ whole genome shotgun (WGS) entry which is preliminary data.</text>
</comment>
<evidence type="ECO:0000313" key="4">
    <source>
        <dbReference type="EMBL" id="CAF4352568.1"/>
    </source>
</evidence>
<proteinExistence type="predicted"/>
<sequence>MNSCVQTFGNRTYDLNLLSRFVLNGTDTTRGNRFWFAPCNSLPKAVCGYEVSGAMSCELDNRNEFDEFVSYMDGYRTPNATYRENPDGPGTGVIMITQN</sequence>
<dbReference type="EMBL" id="CAJNOK010041890">
    <property type="protein sequence ID" value="CAF1560777.1"/>
    <property type="molecule type" value="Genomic_DNA"/>
</dbReference>
<organism evidence="1 5">
    <name type="scientific">Didymodactylos carnosus</name>
    <dbReference type="NCBI Taxonomy" id="1234261"/>
    <lineage>
        <taxon>Eukaryota</taxon>
        <taxon>Metazoa</taxon>
        <taxon>Spiralia</taxon>
        <taxon>Gnathifera</taxon>
        <taxon>Rotifera</taxon>
        <taxon>Eurotatoria</taxon>
        <taxon>Bdelloidea</taxon>
        <taxon>Philodinida</taxon>
        <taxon>Philodinidae</taxon>
        <taxon>Didymodactylos</taxon>
    </lineage>
</organism>